<dbReference type="Gene3D" id="2.130.10.10">
    <property type="entry name" value="YVTN repeat-like/Quinoprotein amine dehydrogenase"/>
    <property type="match status" value="3"/>
</dbReference>
<dbReference type="SUPFAM" id="SSF110296">
    <property type="entry name" value="Oligoxyloglucan reducing end-specific cellobiohydrolase"/>
    <property type="match status" value="1"/>
</dbReference>
<keyword evidence="4" id="KW-1185">Reference proteome</keyword>
<feature type="region of interest" description="Disordered" evidence="1">
    <location>
        <begin position="24"/>
        <end position="46"/>
    </location>
</feature>
<sequence length="847" mass="92962">MKKRLLWLLLPAIALPLLFNLYNDTPSDGRPAPTQIREGEEEGKSDAREAWIEAMHRSAPGTDWKSLEYQNQMARQRGQLETRNDCSEGTVAEGWLSGSWAERGSNNQAGSVFDIAYDPTTDELWLLSAGGSLFQGDLDGSSWAPVNQALRFNQGMLEFIDGPEGRRMLAFAGRIPHYSDDDGHTWTPATGIAHADSWGTSYSPKLVSGENQAVFVLAKPDYWTALKLYRSDQDGENYEPIHTFSTHETGRLALSRPHHTESLWAAEKTEQGSAQLFQVDTGTGELTPAGQAGALNFGSARANLQGYAIGDSLILYAYAKPADAGWQVLRSTDGGSEWEVRGELPASPWEVGLFISPENPDHLYMGEVEAHRSLDGGATWAKINDWWAYYDDVANTLHADIMRFSAFRKADSTAFTLVSNHGGLSVSYDNLETVQNIGLAGLNVSQYYSVRTDPTNSRYVYAGSQDQGFQRSRDFDEPGIPNFNQVISGDYGHIVFSNEGEELWTVYPGGWVTYYRVPKTGNLTASWEVISADESVWLPPLLSSPFPADNAVYLAGGNADGGPGSYLIRLEPTGQEIQASQSDFDFKSASVGGELTALAASSLDYNYWYTATSNGRFFYSADGGFTWEQSLNFLPEGHYLYGQAIHASTTQEGMVLLGGSGYSNPAVYRSDDHGANFTPMSAGLPPTMVFGLAATPDEQYFFAATEAGPYVYPVEAGQWFYMGGDCAPAQTYWSVEYVEADQTVRFGTYGRGIWDFQLDPEVSVAAVPAPPAFRFGPNPAQEWVDVQLPEGQWDITLTGQNGQIVQVWKQQSRTARLSLPAVPGGLYALQIQNESGQMRVQKLVIAQ</sequence>
<accession>A0A5C6RPA4</accession>
<dbReference type="RefSeq" id="WP_147166845.1">
    <property type="nucleotide sequence ID" value="NZ_VOOR01000012.1"/>
</dbReference>
<dbReference type="InterPro" id="IPR015943">
    <property type="entry name" value="WD40/YVTN_repeat-like_dom_sf"/>
</dbReference>
<organism evidence="3 4">
    <name type="scientific">Phaeodactylibacter luteus</name>
    <dbReference type="NCBI Taxonomy" id="1564516"/>
    <lineage>
        <taxon>Bacteria</taxon>
        <taxon>Pseudomonadati</taxon>
        <taxon>Bacteroidota</taxon>
        <taxon>Saprospiria</taxon>
        <taxon>Saprospirales</taxon>
        <taxon>Haliscomenobacteraceae</taxon>
        <taxon>Phaeodactylibacter</taxon>
    </lineage>
</organism>
<keyword evidence="2" id="KW-0732">Signal</keyword>
<feature type="signal peptide" evidence="2">
    <location>
        <begin position="1"/>
        <end position="23"/>
    </location>
</feature>
<name>A0A5C6RPA4_9BACT</name>
<feature type="chain" id="PRO_5022904623" evidence="2">
    <location>
        <begin position="24"/>
        <end position="847"/>
    </location>
</feature>
<proteinExistence type="predicted"/>
<evidence type="ECO:0000313" key="3">
    <source>
        <dbReference type="EMBL" id="TXB64146.1"/>
    </source>
</evidence>
<evidence type="ECO:0000313" key="4">
    <source>
        <dbReference type="Proteomes" id="UP000321580"/>
    </source>
</evidence>
<gene>
    <name evidence="3" type="ORF">FRY97_07585</name>
</gene>
<reference evidence="3 4" key="1">
    <citation type="submission" date="2019-08" db="EMBL/GenBank/DDBJ databases">
        <title>Genome of Phaeodactylibacter luteus.</title>
        <authorList>
            <person name="Bowman J.P."/>
        </authorList>
    </citation>
    <scope>NUCLEOTIDE SEQUENCE [LARGE SCALE GENOMIC DNA]</scope>
    <source>
        <strain evidence="3 4">KCTC 42180</strain>
    </source>
</reference>
<dbReference type="InterPro" id="IPR036278">
    <property type="entry name" value="Sialidase_sf"/>
</dbReference>
<dbReference type="AlphaFoldDB" id="A0A5C6RPA4"/>
<dbReference type="SUPFAM" id="SSF50939">
    <property type="entry name" value="Sialidases"/>
    <property type="match status" value="1"/>
</dbReference>
<protein>
    <submittedName>
        <fullName evidence="3">T9SS type A sorting domain-containing protein</fullName>
    </submittedName>
</protein>
<dbReference type="OrthoDB" id="9757809at2"/>
<dbReference type="Proteomes" id="UP000321580">
    <property type="component" value="Unassembled WGS sequence"/>
</dbReference>
<evidence type="ECO:0000256" key="2">
    <source>
        <dbReference type="SAM" id="SignalP"/>
    </source>
</evidence>
<evidence type="ECO:0000256" key="1">
    <source>
        <dbReference type="SAM" id="MobiDB-lite"/>
    </source>
</evidence>
<dbReference type="EMBL" id="VOOR01000012">
    <property type="protein sequence ID" value="TXB64146.1"/>
    <property type="molecule type" value="Genomic_DNA"/>
</dbReference>
<comment type="caution">
    <text evidence="3">The sequence shown here is derived from an EMBL/GenBank/DDBJ whole genome shotgun (WGS) entry which is preliminary data.</text>
</comment>